<comment type="caution">
    <text evidence="1">The sequence shown here is derived from an EMBL/GenBank/DDBJ whole genome shotgun (WGS) entry which is preliminary data.</text>
</comment>
<reference evidence="2" key="1">
    <citation type="journal article" date="2023" name="Commun. Biol.">
        <title>Genome analysis of Parmales, the sister group of diatoms, reveals the evolutionary specialization of diatoms from phago-mixotrophs to photoautotrophs.</title>
        <authorList>
            <person name="Ban H."/>
            <person name="Sato S."/>
            <person name="Yoshikawa S."/>
            <person name="Yamada K."/>
            <person name="Nakamura Y."/>
            <person name="Ichinomiya M."/>
            <person name="Sato N."/>
            <person name="Blanc-Mathieu R."/>
            <person name="Endo H."/>
            <person name="Kuwata A."/>
            <person name="Ogata H."/>
        </authorList>
    </citation>
    <scope>NUCLEOTIDE SEQUENCE [LARGE SCALE GENOMIC DNA]</scope>
    <source>
        <strain evidence="2">NIES 3700</strain>
    </source>
</reference>
<dbReference type="Proteomes" id="UP001165122">
    <property type="component" value="Unassembled WGS sequence"/>
</dbReference>
<organism evidence="1 2">
    <name type="scientific">Triparma laevis f. longispina</name>
    <dbReference type="NCBI Taxonomy" id="1714387"/>
    <lineage>
        <taxon>Eukaryota</taxon>
        <taxon>Sar</taxon>
        <taxon>Stramenopiles</taxon>
        <taxon>Ochrophyta</taxon>
        <taxon>Bolidophyceae</taxon>
        <taxon>Parmales</taxon>
        <taxon>Triparmaceae</taxon>
        <taxon>Triparma</taxon>
    </lineage>
</organism>
<dbReference type="EMBL" id="BRXW01000157">
    <property type="protein sequence ID" value="GMI11079.1"/>
    <property type="molecule type" value="Genomic_DNA"/>
</dbReference>
<evidence type="ECO:0000313" key="1">
    <source>
        <dbReference type="EMBL" id="GMI11079.1"/>
    </source>
</evidence>
<name>A0A9W7FF26_9STRA</name>
<proteinExistence type="predicted"/>
<gene>
    <name evidence="1" type="ORF">TrLO_g10700</name>
</gene>
<sequence length="57" mass="5861">GGGGEEPGQLCNAKSFGAVDPKAFVLEVLDCLSDGLADLRAKTGQEVLNWALHCGDS</sequence>
<protein>
    <submittedName>
        <fullName evidence="1">Uncharacterized protein</fullName>
    </submittedName>
</protein>
<keyword evidence="2" id="KW-1185">Reference proteome</keyword>
<dbReference type="AlphaFoldDB" id="A0A9W7FF26"/>
<evidence type="ECO:0000313" key="2">
    <source>
        <dbReference type="Proteomes" id="UP001165122"/>
    </source>
</evidence>
<feature type="non-terminal residue" evidence="1">
    <location>
        <position position="1"/>
    </location>
</feature>
<accession>A0A9W7FF26</accession>